<gene>
    <name evidence="3" type="ORF">HX845_22510</name>
</gene>
<comment type="caution">
    <text evidence="3">The sequence shown here is derived from an EMBL/GenBank/DDBJ whole genome shotgun (WGS) entry which is preliminary data.</text>
</comment>
<evidence type="ECO:0000259" key="2">
    <source>
        <dbReference type="Pfam" id="PF00248"/>
    </source>
</evidence>
<dbReference type="RefSeq" id="WP_103032890.1">
    <property type="nucleotide sequence ID" value="NZ_JACAQE010000007.1"/>
</dbReference>
<dbReference type="EMBL" id="JACAQE010000007">
    <property type="protein sequence ID" value="NWC16447.1"/>
    <property type="molecule type" value="Genomic_DNA"/>
</dbReference>
<accession>A0A7Y7Y4D3</accession>
<dbReference type="InterPro" id="IPR050523">
    <property type="entry name" value="AKR_Detox_Biosynth"/>
</dbReference>
<dbReference type="AlphaFoldDB" id="A0A7Y7Y4D3"/>
<dbReference type="GO" id="GO:0005829">
    <property type="term" value="C:cytosol"/>
    <property type="evidence" value="ECO:0007669"/>
    <property type="project" value="TreeGrafter"/>
</dbReference>
<dbReference type="PANTHER" id="PTHR43364">
    <property type="entry name" value="NADH-SPECIFIC METHYLGLYOXAL REDUCTASE-RELATED"/>
    <property type="match status" value="1"/>
</dbReference>
<dbReference type="InterPro" id="IPR023210">
    <property type="entry name" value="NADP_OxRdtase_dom"/>
</dbReference>
<dbReference type="InterPro" id="IPR036812">
    <property type="entry name" value="NAD(P)_OxRdtase_dom_sf"/>
</dbReference>
<dbReference type="GO" id="GO:0016491">
    <property type="term" value="F:oxidoreductase activity"/>
    <property type="evidence" value="ECO:0007669"/>
    <property type="project" value="UniProtKB-KW"/>
</dbReference>
<evidence type="ECO:0000256" key="1">
    <source>
        <dbReference type="ARBA" id="ARBA00023002"/>
    </source>
</evidence>
<dbReference type="SUPFAM" id="SSF51430">
    <property type="entry name" value="NAD(P)-linked oxidoreductase"/>
    <property type="match status" value="1"/>
</dbReference>
<name>A0A7Y7Y4D3_9PSED</name>
<dbReference type="PANTHER" id="PTHR43364:SF4">
    <property type="entry name" value="NAD(P)-LINKED OXIDOREDUCTASE SUPERFAMILY PROTEIN"/>
    <property type="match status" value="1"/>
</dbReference>
<evidence type="ECO:0000313" key="3">
    <source>
        <dbReference type="EMBL" id="NWC16447.1"/>
    </source>
</evidence>
<proteinExistence type="predicted"/>
<keyword evidence="1" id="KW-0560">Oxidoreductase</keyword>
<organism evidence="3 4">
    <name type="scientific">Pseudomonas gingeri</name>
    <dbReference type="NCBI Taxonomy" id="117681"/>
    <lineage>
        <taxon>Bacteria</taxon>
        <taxon>Pseudomonadati</taxon>
        <taxon>Pseudomonadota</taxon>
        <taxon>Gammaproteobacteria</taxon>
        <taxon>Pseudomonadales</taxon>
        <taxon>Pseudomonadaceae</taxon>
        <taxon>Pseudomonas</taxon>
    </lineage>
</organism>
<protein>
    <submittedName>
        <fullName evidence="3">Aldo/keto reductase</fullName>
    </submittedName>
</protein>
<dbReference type="Pfam" id="PF00248">
    <property type="entry name" value="Aldo_ket_red"/>
    <property type="match status" value="1"/>
</dbReference>
<reference evidence="3 4" key="1">
    <citation type="submission" date="2020-04" db="EMBL/GenBank/DDBJ databases">
        <title>Molecular characterization of pseudomonads from Agaricus bisporus reveal novel blotch 2 pathogens in Western Europe.</title>
        <authorList>
            <person name="Taparia T."/>
            <person name="Krijger M."/>
            <person name="Haynes E."/>
            <person name="Elpinstone J.G."/>
            <person name="Noble R."/>
            <person name="Van Der Wolf J."/>
        </authorList>
    </citation>
    <scope>NUCLEOTIDE SEQUENCE [LARGE SCALE GENOMIC DNA]</scope>
    <source>
        <strain evidence="3 4">IPO3738</strain>
    </source>
</reference>
<feature type="domain" description="NADP-dependent oxidoreductase" evidence="2">
    <location>
        <begin position="16"/>
        <end position="317"/>
    </location>
</feature>
<dbReference type="Proteomes" id="UP000517547">
    <property type="component" value="Unassembled WGS sequence"/>
</dbReference>
<dbReference type="Gene3D" id="3.20.20.100">
    <property type="entry name" value="NADP-dependent oxidoreductase domain"/>
    <property type="match status" value="1"/>
</dbReference>
<dbReference type="CDD" id="cd19080">
    <property type="entry name" value="AKR_AKR9A_9B"/>
    <property type="match status" value="1"/>
</dbReference>
<evidence type="ECO:0000313" key="4">
    <source>
        <dbReference type="Proteomes" id="UP000517547"/>
    </source>
</evidence>
<sequence>MHYKVLGRRSGLRVSELALGAGNFGTGWGHGAEREEAKRIFDGYLEAGGNFIDTANGYQAGQSEVMVGEFIAAERDRLVVATKYTMGTTPNAGISHTGNNRKNMVRAVEESLKRLNTEQIDLFWAHISDGLTPMEEILRGFDDLVRSGKILYAGLSNFPAWRIARADLLAEVRGYAPIVAIQAEYSLAERSAERDLLPMAEALGLGATLWSPLGGGLLTGKYRESSENTRASKLGRLIHVEKTARDSALIDTLLAVASESGATATHVAIAWLREQAKRSTTSLIPILGPRTREQLDGTLGALQVRLSPEHLARLDEVSSVALGVPHAIIAEAVGRYRGSEPFDLPVVPVI</sequence>